<evidence type="ECO:0000259" key="7">
    <source>
        <dbReference type="Pfam" id="PF09335"/>
    </source>
</evidence>
<dbReference type="InterPro" id="IPR015414">
    <property type="entry name" value="TMEM64"/>
</dbReference>
<dbReference type="InterPro" id="IPR032816">
    <property type="entry name" value="VTT_dom"/>
</dbReference>
<evidence type="ECO:0000313" key="9">
    <source>
        <dbReference type="Proteomes" id="UP000255167"/>
    </source>
</evidence>
<keyword evidence="3 6" id="KW-0812">Transmembrane</keyword>
<organism evidence="8 9">
    <name type="scientific">Klebsiella pneumoniae</name>
    <dbReference type="NCBI Taxonomy" id="573"/>
    <lineage>
        <taxon>Bacteria</taxon>
        <taxon>Pseudomonadati</taxon>
        <taxon>Pseudomonadota</taxon>
        <taxon>Gammaproteobacteria</taxon>
        <taxon>Enterobacterales</taxon>
        <taxon>Enterobacteriaceae</taxon>
        <taxon>Klebsiella/Raoultella group</taxon>
        <taxon>Klebsiella</taxon>
        <taxon>Klebsiella pneumoniae complex</taxon>
    </lineage>
</organism>
<feature type="domain" description="VTT" evidence="7">
    <location>
        <begin position="81"/>
        <end position="197"/>
    </location>
</feature>
<dbReference type="GO" id="GO:0005886">
    <property type="term" value="C:plasma membrane"/>
    <property type="evidence" value="ECO:0007669"/>
    <property type="project" value="UniProtKB-SubCell"/>
</dbReference>
<feature type="transmembrane region" description="Helical" evidence="6">
    <location>
        <begin position="12"/>
        <end position="32"/>
    </location>
</feature>
<evidence type="ECO:0000256" key="1">
    <source>
        <dbReference type="ARBA" id="ARBA00004651"/>
    </source>
</evidence>
<comment type="subcellular location">
    <subcellularLocation>
        <location evidence="1 6">Cell membrane</location>
        <topology evidence="1 6">Multi-pass membrane protein</topology>
    </subcellularLocation>
</comment>
<keyword evidence="4 6" id="KW-1133">Transmembrane helix</keyword>
<evidence type="ECO:0000256" key="2">
    <source>
        <dbReference type="ARBA" id="ARBA00022475"/>
    </source>
</evidence>
<keyword evidence="5 6" id="KW-0472">Membrane</keyword>
<evidence type="ECO:0000313" key="8">
    <source>
        <dbReference type="EMBL" id="STW39750.1"/>
    </source>
</evidence>
<dbReference type="Pfam" id="PF09335">
    <property type="entry name" value="VTT_dom"/>
    <property type="match status" value="1"/>
</dbReference>
<protein>
    <recommendedName>
        <fullName evidence="6">TVP38/TMEM64 family membrane protein</fullName>
    </recommendedName>
</protein>
<dbReference type="PANTHER" id="PTHR12677">
    <property type="entry name" value="GOLGI APPARATUS MEMBRANE PROTEIN TVP38-RELATED"/>
    <property type="match status" value="1"/>
</dbReference>
<keyword evidence="2 6" id="KW-1003">Cell membrane</keyword>
<name>A0A378F7K3_KLEPN</name>
<proteinExistence type="inferred from homology"/>
<comment type="similarity">
    <text evidence="6">Belongs to the TVP38/TMEM64 family.</text>
</comment>
<evidence type="ECO:0000256" key="3">
    <source>
        <dbReference type="ARBA" id="ARBA00022692"/>
    </source>
</evidence>
<dbReference type="EMBL" id="UGNC01000004">
    <property type="protein sequence ID" value="STW39750.1"/>
    <property type="molecule type" value="Genomic_DNA"/>
</dbReference>
<evidence type="ECO:0000256" key="4">
    <source>
        <dbReference type="ARBA" id="ARBA00022989"/>
    </source>
</evidence>
<dbReference type="AlphaFoldDB" id="A0A378F7K3"/>
<sequence>MTQPDRRHLRRARLALAVVVAAALAAWLWFPGGRTFLQQSLTALASLDPQQVRGFIAAWGPQAALVSFALMILQAIVAPLPAFLITLANAALFGAFWGGALSWFSAMAGAGLCFCIARALGREVVEKLTGRAVLRSADGYFTRFGPQTILVCRLLPFVPFDPVSYAAGLTSLRFWPFMLATGVGQLPATIVYSWAGSLLTGAPSGWPPGFRCFLPWRWSSLSPKIFTVNVIRDRRHELTPAGFCPPDPSSAGLAAPPALRPGAEPHSLVGSDPVAVLPGFAVRGLY</sequence>
<accession>A0A378F7K3</accession>
<reference evidence="8 9" key="1">
    <citation type="submission" date="2018-06" db="EMBL/GenBank/DDBJ databases">
        <authorList>
            <consortium name="Pathogen Informatics"/>
            <person name="Doyle S."/>
        </authorList>
    </citation>
    <scope>NUCLEOTIDE SEQUENCE [LARGE SCALE GENOMIC DNA]</scope>
    <source>
        <strain evidence="8 9">NCTC9617</strain>
    </source>
</reference>
<dbReference type="PANTHER" id="PTHR12677:SF59">
    <property type="entry name" value="GOLGI APPARATUS MEMBRANE PROTEIN TVP38-RELATED"/>
    <property type="match status" value="1"/>
</dbReference>
<dbReference type="Proteomes" id="UP000255167">
    <property type="component" value="Unassembled WGS sequence"/>
</dbReference>
<gene>
    <name evidence="8" type="primary">ydjZ_2</name>
    <name evidence="8" type="ORF">NCTC9617_01280</name>
</gene>
<evidence type="ECO:0000256" key="6">
    <source>
        <dbReference type="RuleBase" id="RU366058"/>
    </source>
</evidence>
<evidence type="ECO:0000256" key="5">
    <source>
        <dbReference type="ARBA" id="ARBA00023136"/>
    </source>
</evidence>
<comment type="caution">
    <text evidence="6">Lacks conserved residue(s) required for the propagation of feature annotation.</text>
</comment>